<dbReference type="EC" id="2.7.7.7" evidence="1"/>
<sequence length="332" mass="35603">MSPLAPWQQRVLDKALASLAEGRLGHALLLVGPERLGKQAVAELLSKRLLCASPGADGLACGRCRGCQLFAAGTHPDFRGVSFIPNEKGDKLRSEIVVDQMRELGQWFALTPQLGGAQVALIHPAHALNTAAANALLKTLEEPAPGRYLLLVSDRAGVLPATIRSRCQRLEFRLPARGESEAWLRSQGHGPQALAKALDAARGHPGLAAHWLEGGSLALRNEVQADLNALADGRKPPVELAQAWLGDDHAALRLRFAAELALDGISARLAGTPAPGLTLPGDFQKLSAWFDGINRARDQLRVPALRHDLALAALLLEWRSMFKDTEAARAGR</sequence>
<dbReference type="Proteomes" id="UP000029392">
    <property type="component" value="Unassembled WGS sequence"/>
</dbReference>
<comment type="caution">
    <text evidence="4">The sequence shown here is derived from an EMBL/GenBank/DDBJ whole genome shotgun (WGS) entry which is preliminary data.</text>
</comment>
<keyword evidence="2" id="KW-0239">DNA-directed DNA polymerase</keyword>
<reference evidence="4 5" key="1">
    <citation type="submission" date="2013-09" db="EMBL/GenBank/DDBJ databases">
        <title>Genome sequencing of Arenimonas malthae.</title>
        <authorList>
            <person name="Chen F."/>
            <person name="Wang G."/>
        </authorList>
    </citation>
    <scope>NUCLEOTIDE SEQUENCE [LARGE SCALE GENOMIC DNA]</scope>
    <source>
        <strain evidence="4 5">CC-JY-1</strain>
    </source>
</reference>
<keyword evidence="2" id="KW-0808">Transferase</keyword>
<dbReference type="GO" id="GO:0009360">
    <property type="term" value="C:DNA polymerase III complex"/>
    <property type="evidence" value="ECO:0007669"/>
    <property type="project" value="TreeGrafter"/>
</dbReference>
<dbReference type="PANTHER" id="PTHR11669:SF8">
    <property type="entry name" value="DNA POLYMERASE III SUBUNIT DELTA"/>
    <property type="match status" value="1"/>
</dbReference>
<dbReference type="Gene3D" id="3.40.50.300">
    <property type="entry name" value="P-loop containing nucleotide triphosphate hydrolases"/>
    <property type="match status" value="1"/>
</dbReference>
<dbReference type="PANTHER" id="PTHR11669">
    <property type="entry name" value="REPLICATION FACTOR C / DNA POLYMERASE III GAMMA-TAU SUBUNIT"/>
    <property type="match status" value="1"/>
</dbReference>
<dbReference type="STRING" id="1384054.N790_01630"/>
<dbReference type="GO" id="GO:0008408">
    <property type="term" value="F:3'-5' exonuclease activity"/>
    <property type="evidence" value="ECO:0007669"/>
    <property type="project" value="InterPro"/>
</dbReference>
<dbReference type="InterPro" id="IPR050238">
    <property type="entry name" value="DNA_Rep/Repair_Clamp_Loader"/>
</dbReference>
<dbReference type="SUPFAM" id="SSF52540">
    <property type="entry name" value="P-loop containing nucleoside triphosphate hydrolases"/>
    <property type="match status" value="1"/>
</dbReference>
<name>A0A091B9G5_9GAMM</name>
<dbReference type="OrthoDB" id="9811073at2"/>
<dbReference type="PATRIC" id="fig|1384054.3.peg.1573"/>
<dbReference type="InterPro" id="IPR004622">
    <property type="entry name" value="DNA_pol_HolB"/>
</dbReference>
<comment type="catalytic activity">
    <reaction evidence="3">
        <text>DNA(n) + a 2'-deoxyribonucleoside 5'-triphosphate = DNA(n+1) + diphosphate</text>
        <dbReference type="Rhea" id="RHEA:22508"/>
        <dbReference type="Rhea" id="RHEA-COMP:17339"/>
        <dbReference type="Rhea" id="RHEA-COMP:17340"/>
        <dbReference type="ChEBI" id="CHEBI:33019"/>
        <dbReference type="ChEBI" id="CHEBI:61560"/>
        <dbReference type="ChEBI" id="CHEBI:173112"/>
        <dbReference type="EC" id="2.7.7.7"/>
    </reaction>
</comment>
<dbReference type="RefSeq" id="WP_043803286.1">
    <property type="nucleotide sequence ID" value="NZ_AVCH01000161.1"/>
</dbReference>
<evidence type="ECO:0000256" key="2">
    <source>
        <dbReference type="ARBA" id="ARBA00022932"/>
    </source>
</evidence>
<dbReference type="AlphaFoldDB" id="A0A091B9G5"/>
<dbReference type="NCBIfam" id="TIGR00678">
    <property type="entry name" value="holB"/>
    <property type="match status" value="1"/>
</dbReference>
<organism evidence="4 5">
    <name type="scientific">Arenimonas malthae CC-JY-1</name>
    <dbReference type="NCBI Taxonomy" id="1384054"/>
    <lineage>
        <taxon>Bacteria</taxon>
        <taxon>Pseudomonadati</taxon>
        <taxon>Pseudomonadota</taxon>
        <taxon>Gammaproteobacteria</taxon>
        <taxon>Lysobacterales</taxon>
        <taxon>Lysobacteraceae</taxon>
        <taxon>Arenimonas</taxon>
    </lineage>
</organism>
<dbReference type="Pfam" id="PF13177">
    <property type="entry name" value="DNA_pol3_delta2"/>
    <property type="match status" value="1"/>
</dbReference>
<dbReference type="EMBL" id="AVCH01000161">
    <property type="protein sequence ID" value="KFN47434.1"/>
    <property type="molecule type" value="Genomic_DNA"/>
</dbReference>
<dbReference type="NCBIfam" id="NF006447">
    <property type="entry name" value="PRK08769.1"/>
    <property type="match status" value="1"/>
</dbReference>
<evidence type="ECO:0000256" key="3">
    <source>
        <dbReference type="ARBA" id="ARBA00049244"/>
    </source>
</evidence>
<keyword evidence="5" id="KW-1185">Reference proteome</keyword>
<accession>A0A091B9G5</accession>
<keyword evidence="2" id="KW-0548">Nucleotidyltransferase</keyword>
<dbReference type="eggNOG" id="COG0470">
    <property type="taxonomic scope" value="Bacteria"/>
</dbReference>
<gene>
    <name evidence="4" type="ORF">N790_01630</name>
</gene>
<protein>
    <recommendedName>
        <fullName evidence="1">DNA-directed DNA polymerase</fullName>
        <ecNumber evidence="1">2.7.7.7</ecNumber>
    </recommendedName>
</protein>
<proteinExistence type="predicted"/>
<evidence type="ECO:0000256" key="1">
    <source>
        <dbReference type="ARBA" id="ARBA00012417"/>
    </source>
</evidence>
<dbReference type="GO" id="GO:0006261">
    <property type="term" value="P:DNA-templated DNA replication"/>
    <property type="evidence" value="ECO:0007669"/>
    <property type="project" value="TreeGrafter"/>
</dbReference>
<dbReference type="GO" id="GO:0003887">
    <property type="term" value="F:DNA-directed DNA polymerase activity"/>
    <property type="evidence" value="ECO:0007669"/>
    <property type="project" value="UniProtKB-KW"/>
</dbReference>
<dbReference type="InterPro" id="IPR027417">
    <property type="entry name" value="P-loop_NTPase"/>
</dbReference>
<evidence type="ECO:0000313" key="4">
    <source>
        <dbReference type="EMBL" id="KFN47434.1"/>
    </source>
</evidence>
<evidence type="ECO:0000313" key="5">
    <source>
        <dbReference type="Proteomes" id="UP000029392"/>
    </source>
</evidence>